<keyword evidence="2" id="KW-0812">Transmembrane</keyword>
<proteinExistence type="predicted"/>
<dbReference type="PANTHER" id="PTHR45655">
    <property type="entry name" value="GUANYLATE CYCLASE SOLUBLE SUBUNIT BETA-2"/>
    <property type="match status" value="1"/>
</dbReference>
<feature type="compositionally biased region" description="Basic and acidic residues" evidence="1">
    <location>
        <begin position="474"/>
        <end position="493"/>
    </location>
</feature>
<feature type="transmembrane region" description="Helical" evidence="2">
    <location>
        <begin position="229"/>
        <end position="251"/>
    </location>
</feature>
<reference evidence="4" key="1">
    <citation type="submission" date="2023-08" db="EMBL/GenBank/DDBJ databases">
        <authorList>
            <person name="Chen Y."/>
            <person name="Shah S."/>
            <person name="Dougan E. K."/>
            <person name="Thang M."/>
            <person name="Chan C."/>
        </authorList>
    </citation>
    <scope>NUCLEOTIDE SEQUENCE</scope>
</reference>
<evidence type="ECO:0000256" key="2">
    <source>
        <dbReference type="SAM" id="Phobius"/>
    </source>
</evidence>
<keyword evidence="2" id="KW-0472">Membrane</keyword>
<dbReference type="InterPro" id="IPR001054">
    <property type="entry name" value="A/G_cyclase"/>
</dbReference>
<dbReference type="Pfam" id="PF00211">
    <property type="entry name" value="Guanylate_cyc"/>
    <property type="match status" value="1"/>
</dbReference>
<gene>
    <name evidence="4" type="ORF">EVOR1521_LOCUS19841</name>
</gene>
<dbReference type="GO" id="GO:0070482">
    <property type="term" value="P:response to oxygen levels"/>
    <property type="evidence" value="ECO:0007669"/>
    <property type="project" value="TreeGrafter"/>
</dbReference>
<dbReference type="EMBL" id="CAUJNA010003146">
    <property type="protein sequence ID" value="CAJ1395410.1"/>
    <property type="molecule type" value="Genomic_DNA"/>
</dbReference>
<dbReference type="GO" id="GO:0019934">
    <property type="term" value="P:cGMP-mediated signaling"/>
    <property type="evidence" value="ECO:0007669"/>
    <property type="project" value="TreeGrafter"/>
</dbReference>
<dbReference type="GO" id="GO:0008074">
    <property type="term" value="C:guanylate cyclase complex, soluble"/>
    <property type="evidence" value="ECO:0007669"/>
    <property type="project" value="TreeGrafter"/>
</dbReference>
<accession>A0AA36IWV6</accession>
<sequence>MEQSAISQMALTGSVQPEVAQEQVADDEFDKIMDEQLTDDQSKFTPAEEKEWFSWWHRKSVYRTFAMRMNFLTLILSCVTLAEVMHMEHIRAWEDDQSSNSLLHIKGDKRFIAFLGLRMAVFLICVAWCFQVKSPWLRKNAADVQIALVLSMVIISLLIWLSYNVLILHRMKTPYSQLSPLEYMNQQFSLVFMVAFFVVMNGQPLTFLGSLVFIPLAIFFMAMRDKTPIYVSGTGRVVFVGVACLSSILAYEAERSSRARFRSKQKVKKTQARIENVLNTLMPAEVLMKLRTCKPGSLPAPDRYQKATIAQSDLCGFTALSSGRTPQEVVGFMGDLFGRFDVLANEFGIYKVETVGDAYIAGMAETCLTEKNSALQVVRFGMAMIQATAKWSARLRQRQEYRDANVRCRVGVHHGECVGGIVGTGMMRYHLFGEFMGIVDILEATSKEAVCQVSGACKNRIDEEGDVPDSLKFEERPEEDKLLTSKGEEHSRAEVGGQTYLVRPVITEDRVSSLEDSVSELLQKVRKLEHRSFGDE</sequence>
<dbReference type="InterPro" id="IPR029787">
    <property type="entry name" value="Nucleotide_cyclase"/>
</dbReference>
<feature type="domain" description="Guanylate cyclase" evidence="3">
    <location>
        <begin position="308"/>
        <end position="443"/>
    </location>
</feature>
<dbReference type="Proteomes" id="UP001178507">
    <property type="component" value="Unassembled WGS sequence"/>
</dbReference>
<evidence type="ECO:0000313" key="4">
    <source>
        <dbReference type="EMBL" id="CAJ1395410.1"/>
    </source>
</evidence>
<evidence type="ECO:0000313" key="5">
    <source>
        <dbReference type="Proteomes" id="UP001178507"/>
    </source>
</evidence>
<protein>
    <recommendedName>
        <fullName evidence="3">Guanylate cyclase domain-containing protein</fullName>
    </recommendedName>
</protein>
<evidence type="ECO:0000256" key="1">
    <source>
        <dbReference type="SAM" id="MobiDB-lite"/>
    </source>
</evidence>
<comment type="caution">
    <text evidence="4">The sequence shown here is derived from an EMBL/GenBank/DDBJ whole genome shotgun (WGS) entry which is preliminary data.</text>
</comment>
<keyword evidence="2" id="KW-1133">Transmembrane helix</keyword>
<keyword evidence="5" id="KW-1185">Reference proteome</keyword>
<dbReference type="PANTHER" id="PTHR45655:SF13">
    <property type="entry name" value="SOLUBLE GUANYLATE CYCLASE GCY-32-RELATED"/>
    <property type="match status" value="1"/>
</dbReference>
<name>A0AA36IWV6_9DINO</name>
<evidence type="ECO:0000259" key="3">
    <source>
        <dbReference type="PROSITE" id="PS50125"/>
    </source>
</evidence>
<dbReference type="SMART" id="SM00044">
    <property type="entry name" value="CYCc"/>
    <property type="match status" value="1"/>
</dbReference>
<dbReference type="AlphaFoldDB" id="A0AA36IWV6"/>
<dbReference type="PROSITE" id="PS50125">
    <property type="entry name" value="GUANYLATE_CYCLASE_2"/>
    <property type="match status" value="1"/>
</dbReference>
<organism evidence="4 5">
    <name type="scientific">Effrenium voratum</name>
    <dbReference type="NCBI Taxonomy" id="2562239"/>
    <lineage>
        <taxon>Eukaryota</taxon>
        <taxon>Sar</taxon>
        <taxon>Alveolata</taxon>
        <taxon>Dinophyceae</taxon>
        <taxon>Suessiales</taxon>
        <taxon>Symbiodiniaceae</taxon>
        <taxon>Effrenium</taxon>
    </lineage>
</organism>
<dbReference type="CDD" id="cd07302">
    <property type="entry name" value="CHD"/>
    <property type="match status" value="1"/>
</dbReference>
<dbReference type="SUPFAM" id="SSF55073">
    <property type="entry name" value="Nucleotide cyclase"/>
    <property type="match status" value="1"/>
</dbReference>
<dbReference type="GO" id="GO:0004383">
    <property type="term" value="F:guanylate cyclase activity"/>
    <property type="evidence" value="ECO:0007669"/>
    <property type="project" value="TreeGrafter"/>
</dbReference>
<feature type="region of interest" description="Disordered" evidence="1">
    <location>
        <begin position="474"/>
        <end position="496"/>
    </location>
</feature>
<dbReference type="Gene3D" id="3.30.70.1230">
    <property type="entry name" value="Nucleotide cyclase"/>
    <property type="match status" value="1"/>
</dbReference>
<feature type="transmembrane region" description="Helical" evidence="2">
    <location>
        <begin position="111"/>
        <end position="130"/>
    </location>
</feature>
<feature type="transmembrane region" description="Helical" evidence="2">
    <location>
        <begin position="142"/>
        <end position="163"/>
    </location>
</feature>
<feature type="transmembrane region" description="Helical" evidence="2">
    <location>
        <begin position="183"/>
        <end position="200"/>
    </location>
</feature>